<evidence type="ECO:0008006" key="3">
    <source>
        <dbReference type="Google" id="ProtNLM"/>
    </source>
</evidence>
<dbReference type="Proteomes" id="UP000053660">
    <property type="component" value="Unassembled WGS sequence"/>
</dbReference>
<evidence type="ECO:0000313" key="1">
    <source>
        <dbReference type="EMBL" id="KHJ91646.1"/>
    </source>
</evidence>
<dbReference type="EMBL" id="KN551904">
    <property type="protein sequence ID" value="KHJ91646.1"/>
    <property type="molecule type" value="Genomic_DNA"/>
</dbReference>
<proteinExistence type="predicted"/>
<dbReference type="OrthoDB" id="5874107at2759"/>
<name>A0A0B1T6B8_OESDE</name>
<organism evidence="1 2">
    <name type="scientific">Oesophagostomum dentatum</name>
    <name type="common">Nodular worm</name>
    <dbReference type="NCBI Taxonomy" id="61180"/>
    <lineage>
        <taxon>Eukaryota</taxon>
        <taxon>Metazoa</taxon>
        <taxon>Ecdysozoa</taxon>
        <taxon>Nematoda</taxon>
        <taxon>Chromadorea</taxon>
        <taxon>Rhabditida</taxon>
        <taxon>Rhabditina</taxon>
        <taxon>Rhabditomorpha</taxon>
        <taxon>Strongyloidea</taxon>
        <taxon>Strongylidae</taxon>
        <taxon>Oesophagostomum</taxon>
    </lineage>
</organism>
<protein>
    <recommendedName>
        <fullName evidence="3">DDE Tnp4 domain-containing protein</fullName>
    </recommendedName>
</protein>
<evidence type="ECO:0000313" key="2">
    <source>
        <dbReference type="Proteomes" id="UP000053660"/>
    </source>
</evidence>
<dbReference type="AlphaFoldDB" id="A0A0B1T6B8"/>
<gene>
    <name evidence="1" type="ORF">OESDEN_08487</name>
</gene>
<reference evidence="1 2" key="1">
    <citation type="submission" date="2014-03" db="EMBL/GenBank/DDBJ databases">
        <title>Draft genome of the hookworm Oesophagostomum dentatum.</title>
        <authorList>
            <person name="Mitreva M."/>
        </authorList>
    </citation>
    <scope>NUCLEOTIDE SEQUENCE [LARGE SCALE GENOMIC DNA]</scope>
    <source>
        <strain evidence="1 2">OD-Hann</strain>
    </source>
</reference>
<sequence>MGYLANVLEALNALDDLLDVMERDETREYVKKEHLPFLDTRFRTFDEYFASKTPDSFLYYTRLYPNEFEDLLVLRKDAFPPITTESMMGTAIKSQQRYDYPRAVGFMDGQHVALKAYFDANDNVFPEIHPLPNVGEVHYHILVDGGFGMSHRYIRPYAESVNR</sequence>
<accession>A0A0B1T6B8</accession>
<keyword evidence="2" id="KW-1185">Reference proteome</keyword>